<dbReference type="Pfam" id="PF04851">
    <property type="entry name" value="ResIII"/>
    <property type="match status" value="1"/>
</dbReference>
<dbReference type="GO" id="GO:0003677">
    <property type="term" value="F:DNA binding"/>
    <property type="evidence" value="ECO:0007669"/>
    <property type="project" value="InterPro"/>
</dbReference>
<dbReference type="Pfam" id="PF00271">
    <property type="entry name" value="Helicase_C"/>
    <property type="match status" value="1"/>
</dbReference>
<accession>A0A919TPK2</accession>
<dbReference type="SMART" id="SM00487">
    <property type="entry name" value="DEXDc"/>
    <property type="match status" value="1"/>
</dbReference>
<name>A0A919TPK2_9ACTN</name>
<dbReference type="PANTHER" id="PTHR47396">
    <property type="entry name" value="TYPE I RESTRICTION ENZYME ECOKI R PROTEIN"/>
    <property type="match status" value="1"/>
</dbReference>
<dbReference type="InterPro" id="IPR050742">
    <property type="entry name" value="Helicase_Restrict-Modif_Enz"/>
</dbReference>
<keyword evidence="4" id="KW-1185">Reference proteome</keyword>
<dbReference type="GO" id="GO:0005829">
    <property type="term" value="C:cytosol"/>
    <property type="evidence" value="ECO:0007669"/>
    <property type="project" value="TreeGrafter"/>
</dbReference>
<feature type="domain" description="Helicase ATP-binding" evidence="1">
    <location>
        <begin position="152"/>
        <end position="323"/>
    </location>
</feature>
<dbReference type="RefSeq" id="WP_203685162.1">
    <property type="nucleotide sequence ID" value="NZ_BOMW01000110.1"/>
</dbReference>
<dbReference type="SMART" id="SM00490">
    <property type="entry name" value="HELICc"/>
    <property type="match status" value="1"/>
</dbReference>
<dbReference type="CDD" id="cd17926">
    <property type="entry name" value="DEXHc_RE"/>
    <property type="match status" value="1"/>
</dbReference>
<dbReference type="PANTHER" id="PTHR47396:SF1">
    <property type="entry name" value="ATP-DEPENDENT HELICASE IRC3-RELATED"/>
    <property type="match status" value="1"/>
</dbReference>
<dbReference type="SUPFAM" id="SSF52540">
    <property type="entry name" value="P-loop containing nucleoside triphosphate hydrolases"/>
    <property type="match status" value="1"/>
</dbReference>
<dbReference type="Proteomes" id="UP000629619">
    <property type="component" value="Unassembled WGS sequence"/>
</dbReference>
<dbReference type="InterPro" id="IPR014001">
    <property type="entry name" value="Helicase_ATP-bd"/>
</dbReference>
<gene>
    <name evidence="3" type="ORF">Asi03nite_74150</name>
</gene>
<sequence>MIGAARNGPACNTDRLLPPLHPQVYRPGGQGALVIIAAIEVPQLWARPVVIDDNHIRHLAVPAHTATRDDAECAISIHGRWPLTRTTAEGIHLHIGSDERVEWKGPAPAAPDPAEVLESLNGRFRYIEASGPDSRDGLRIPQLGAVHAVAGYWATAPTQPATVVMPTATGKTDTMNAIFAAKRLDRLLLIVPTDALRTQLGRRLETYGVLPELGVLEEPALRPVVGTIEHGFSSAQAAIDFAGRCNIIISTVSALMASAEPIRRALVDECSHLFIDEAHHVAATQWDQIRGYFDDRHVVQFTATPFRADGKHLGGRLIFAFPLREAQRQGYFSKIDYIPVTDYTDPDRAIAVTAIGRLRQDLDSGYDHLLMARVNTKVRADDLITLYRELAPDLAPVKIHSGATRKQRTAALRAVHDRDSRIIVCVDMLGEGYDLPALKIAAIHDAHKTLPITLQFIGRFARAGADHLGTACAVVNRPDPEYDSSLRQLYADDADWNHVIRELAQTAVGLQQEISEFEAGFGSSLPEEIPLRALEPKLSTVVYQTRCTDWTPEAAEHVFGKERMLTHPIALNRQRNLAWFVIKNHSEVKWGNLRTVEDVRHDLYIMYWDRDRNLLYLNSSNTDSVHKELAKAVSGSDAEIIQGEAVYRVMAHVNRLVPTNVGLIDVRSRARRFSMHVGADVTEGFPTAEAQTKSKTNIFARGYEQGTHVGFGASLKGRIWSAKTVGSLHEWVQWCDQVGTKLTDDTISIDEVMKGFIRPQLVRERPPLAILAVDWPLNVYLNTSDETMLLYDGKAYPLLDTELQVTDHNTTGPILFEATTPHWRAPFKATFHPEGLDIQALSGDVAVIAPRSQTTLTDLFDDRGVKFYFEDETTIEHGGFLLRPPRNTPPFSPTKLQILNWTGTDIRKESQGAHRQPDSIQYKIIEMVRAEREWDLIIDDDGAGEAADIVALAILDDNTLLIRLVHCKYSSETKPGARVADLYELCGQAHKSVHWKRGTELIDHLTRRERHRRSEHNRTGFELGNDITLRALQHRARYLRPRLEIAIVQPGLSAAKVSQQQLQLLACAEVYVYETAQATFDVFCSA</sequence>
<dbReference type="Gene3D" id="3.40.50.300">
    <property type="entry name" value="P-loop containing nucleotide triphosphate hydrolases"/>
    <property type="match status" value="2"/>
</dbReference>
<dbReference type="InterPro" id="IPR027417">
    <property type="entry name" value="P-loop_NTPase"/>
</dbReference>
<protein>
    <recommendedName>
        <fullName evidence="5">Superfamily II DNA or RNA helicase</fullName>
    </recommendedName>
</protein>
<evidence type="ECO:0008006" key="5">
    <source>
        <dbReference type="Google" id="ProtNLM"/>
    </source>
</evidence>
<dbReference type="InterPro" id="IPR006935">
    <property type="entry name" value="Helicase/UvrB_N"/>
</dbReference>
<dbReference type="GO" id="GO:0016787">
    <property type="term" value="F:hydrolase activity"/>
    <property type="evidence" value="ECO:0007669"/>
    <property type="project" value="InterPro"/>
</dbReference>
<dbReference type="AlphaFoldDB" id="A0A919TPK2"/>
<dbReference type="PROSITE" id="PS51192">
    <property type="entry name" value="HELICASE_ATP_BIND_1"/>
    <property type="match status" value="1"/>
</dbReference>
<organism evidence="3 4">
    <name type="scientific">Actinoplanes siamensis</name>
    <dbReference type="NCBI Taxonomy" id="1223317"/>
    <lineage>
        <taxon>Bacteria</taxon>
        <taxon>Bacillati</taxon>
        <taxon>Actinomycetota</taxon>
        <taxon>Actinomycetes</taxon>
        <taxon>Micromonosporales</taxon>
        <taxon>Micromonosporaceae</taxon>
        <taxon>Actinoplanes</taxon>
    </lineage>
</organism>
<dbReference type="EMBL" id="BOMW01000110">
    <property type="protein sequence ID" value="GIF09877.1"/>
    <property type="molecule type" value="Genomic_DNA"/>
</dbReference>
<proteinExistence type="predicted"/>
<evidence type="ECO:0000313" key="3">
    <source>
        <dbReference type="EMBL" id="GIF09877.1"/>
    </source>
</evidence>
<reference evidence="3" key="1">
    <citation type="submission" date="2021-01" db="EMBL/GenBank/DDBJ databases">
        <title>Whole genome shotgun sequence of Actinoplanes siamensis NBRC 109076.</title>
        <authorList>
            <person name="Komaki H."/>
            <person name="Tamura T."/>
        </authorList>
    </citation>
    <scope>NUCLEOTIDE SEQUENCE</scope>
    <source>
        <strain evidence="3">NBRC 109076</strain>
    </source>
</reference>
<dbReference type="CDD" id="cd18785">
    <property type="entry name" value="SF2_C"/>
    <property type="match status" value="1"/>
</dbReference>
<evidence type="ECO:0000259" key="1">
    <source>
        <dbReference type="PROSITE" id="PS51192"/>
    </source>
</evidence>
<dbReference type="InterPro" id="IPR001650">
    <property type="entry name" value="Helicase_C-like"/>
</dbReference>
<evidence type="ECO:0000259" key="2">
    <source>
        <dbReference type="PROSITE" id="PS51194"/>
    </source>
</evidence>
<dbReference type="GO" id="GO:0005524">
    <property type="term" value="F:ATP binding"/>
    <property type="evidence" value="ECO:0007669"/>
    <property type="project" value="InterPro"/>
</dbReference>
<evidence type="ECO:0000313" key="4">
    <source>
        <dbReference type="Proteomes" id="UP000629619"/>
    </source>
</evidence>
<dbReference type="PROSITE" id="PS51194">
    <property type="entry name" value="HELICASE_CTER"/>
    <property type="match status" value="1"/>
</dbReference>
<feature type="domain" description="Helicase C-terminal" evidence="2">
    <location>
        <begin position="361"/>
        <end position="515"/>
    </location>
</feature>
<comment type="caution">
    <text evidence="3">The sequence shown here is derived from an EMBL/GenBank/DDBJ whole genome shotgun (WGS) entry which is preliminary data.</text>
</comment>